<dbReference type="RefSeq" id="WP_186346544.1">
    <property type="nucleotide sequence ID" value="NZ_BMMR01000001.1"/>
</dbReference>
<dbReference type="Proteomes" id="UP000604001">
    <property type="component" value="Unassembled WGS sequence"/>
</dbReference>
<protein>
    <recommendedName>
        <fullName evidence="5">BlaI/MecI/CopY family transcriptional regulator</fullName>
    </recommendedName>
</protein>
<reference evidence="3 4" key="1">
    <citation type="submission" date="2020-08" db="EMBL/GenBank/DDBJ databases">
        <title>novel species in genus Nocardioides.</title>
        <authorList>
            <person name="Zhang G."/>
        </authorList>
    </citation>
    <scope>NUCLEOTIDE SEQUENCE [LARGE SCALE GENOMIC DNA]</scope>
    <source>
        <strain evidence="3 4">SC8A-24</strain>
    </source>
</reference>
<keyword evidence="4" id="KW-1185">Reference proteome</keyword>
<evidence type="ECO:0000313" key="3">
    <source>
        <dbReference type="EMBL" id="MBC2961330.1"/>
    </source>
</evidence>
<evidence type="ECO:0000313" key="4">
    <source>
        <dbReference type="Proteomes" id="UP000604001"/>
    </source>
</evidence>
<evidence type="ECO:0008006" key="5">
    <source>
        <dbReference type="Google" id="ProtNLM"/>
    </source>
</evidence>
<evidence type="ECO:0000256" key="2">
    <source>
        <dbReference type="SAM" id="MobiDB-lite"/>
    </source>
</evidence>
<dbReference type="EMBL" id="JACMYC010000007">
    <property type="protein sequence ID" value="MBC2961330.1"/>
    <property type="molecule type" value="Genomic_DNA"/>
</dbReference>
<sequence length="181" mass="19419">MPINPVVEKHLNEALDELRTQREDLDAAIAEVEATLRRLGGEVTVSSPAPPQMVEIGTAEEKSTAGVVTPLIAPPMKDAIVEYVGGVDHDVTTAQVVNALAPKWDWQPSSIRSLMSKLAKERVLGNPRRGVYNADPSTTPYKTSEAPEDESGASDDVATTSEEGGGHHHSTPWVSGDRPDF</sequence>
<name>A0ABR6UAN2_9ACTN</name>
<evidence type="ECO:0000256" key="1">
    <source>
        <dbReference type="SAM" id="Coils"/>
    </source>
</evidence>
<comment type="caution">
    <text evidence="3">The sequence shown here is derived from an EMBL/GenBank/DDBJ whole genome shotgun (WGS) entry which is preliminary data.</text>
</comment>
<feature type="coiled-coil region" evidence="1">
    <location>
        <begin position="8"/>
        <end position="42"/>
    </location>
</feature>
<organism evidence="3 4">
    <name type="scientific">Nocardioides deserti</name>
    <dbReference type="NCBI Taxonomy" id="1588644"/>
    <lineage>
        <taxon>Bacteria</taxon>
        <taxon>Bacillati</taxon>
        <taxon>Actinomycetota</taxon>
        <taxon>Actinomycetes</taxon>
        <taxon>Propionibacteriales</taxon>
        <taxon>Nocardioidaceae</taxon>
        <taxon>Nocardioides</taxon>
    </lineage>
</organism>
<proteinExistence type="predicted"/>
<accession>A0ABR6UAN2</accession>
<gene>
    <name evidence="3" type="ORF">H7344_13575</name>
</gene>
<keyword evidence="1" id="KW-0175">Coiled coil</keyword>
<feature type="region of interest" description="Disordered" evidence="2">
    <location>
        <begin position="127"/>
        <end position="181"/>
    </location>
</feature>